<dbReference type="EMBL" id="UINC01056610">
    <property type="protein sequence ID" value="SVB76838.1"/>
    <property type="molecule type" value="Genomic_DNA"/>
</dbReference>
<dbReference type="InterPro" id="IPR012938">
    <property type="entry name" value="Glc/Sorbosone_DH"/>
</dbReference>
<sequence length="401" mass="44321">MYFWPLIIRLFCGVAATTVSLAAQTPPYGINEREANTSFAIRTSAPSTDMSLRQVFADRVGQLPVALTHAEDGSQRLFWLMKDGLIQVWHTDGDAVLSARLFLVIRDQVNSSHFESGLLSMAFHADYADNGRFFVYYTHGEVVSRISEFRVSNANPDSADASSERILLDIDQPSPSHFGGQLAFGPDGYLYVALGDGHGTDEDGVNLAQNPAFLQGSILRIDVDTRMGELPYGIPNDNPLVGNDRGWREEIWAWGLRNPWRFSFDPAGELWAGDVGQHFWEEVNVVEKGRNYGWPIIEGNACNPPRTDCDAAGFAPPVFSYPHRGAAAMIGGFVYRGTRLPSLQGAYIYGDYVDGRIWALRRQAGHVENHLLAVSPSFITSFGEDESGEIYVLTSEGPTYV</sequence>
<dbReference type="SUPFAM" id="SSF50952">
    <property type="entry name" value="Soluble quinoprotein glucose dehydrogenase"/>
    <property type="match status" value="1"/>
</dbReference>
<evidence type="ECO:0000259" key="1">
    <source>
        <dbReference type="Pfam" id="PF07995"/>
    </source>
</evidence>
<dbReference type="AlphaFoldDB" id="A0A382GNY3"/>
<dbReference type="Gene3D" id="2.120.10.30">
    <property type="entry name" value="TolB, C-terminal domain"/>
    <property type="match status" value="1"/>
</dbReference>
<evidence type="ECO:0000313" key="2">
    <source>
        <dbReference type="EMBL" id="SVB76838.1"/>
    </source>
</evidence>
<dbReference type="PANTHER" id="PTHR19328:SF75">
    <property type="entry name" value="ALDOSE SUGAR DEHYDROGENASE YLII"/>
    <property type="match status" value="1"/>
</dbReference>
<organism evidence="2">
    <name type="scientific">marine metagenome</name>
    <dbReference type="NCBI Taxonomy" id="408172"/>
    <lineage>
        <taxon>unclassified sequences</taxon>
        <taxon>metagenomes</taxon>
        <taxon>ecological metagenomes</taxon>
    </lineage>
</organism>
<feature type="non-terminal residue" evidence="2">
    <location>
        <position position="401"/>
    </location>
</feature>
<gene>
    <name evidence="2" type="ORF">METZ01_LOCUS229692</name>
</gene>
<feature type="domain" description="Glucose/Sorbosone dehydrogenase" evidence="1">
    <location>
        <begin position="64"/>
        <end position="396"/>
    </location>
</feature>
<dbReference type="InterPro" id="IPR011041">
    <property type="entry name" value="Quinoprot_gluc/sorb_DH_b-prop"/>
</dbReference>
<accession>A0A382GNY3</accession>
<proteinExistence type="predicted"/>
<reference evidence="2" key="1">
    <citation type="submission" date="2018-05" db="EMBL/GenBank/DDBJ databases">
        <authorList>
            <person name="Lanie J.A."/>
            <person name="Ng W.-L."/>
            <person name="Kazmierczak K.M."/>
            <person name="Andrzejewski T.M."/>
            <person name="Davidsen T.M."/>
            <person name="Wayne K.J."/>
            <person name="Tettelin H."/>
            <person name="Glass J.I."/>
            <person name="Rusch D."/>
            <person name="Podicherti R."/>
            <person name="Tsui H.-C.T."/>
            <person name="Winkler M.E."/>
        </authorList>
    </citation>
    <scope>NUCLEOTIDE SEQUENCE</scope>
</reference>
<dbReference type="InterPro" id="IPR011042">
    <property type="entry name" value="6-blade_b-propeller_TolB-like"/>
</dbReference>
<protein>
    <recommendedName>
        <fullName evidence="1">Glucose/Sorbosone dehydrogenase domain-containing protein</fullName>
    </recommendedName>
</protein>
<dbReference type="Pfam" id="PF07995">
    <property type="entry name" value="GSDH"/>
    <property type="match status" value="1"/>
</dbReference>
<dbReference type="PANTHER" id="PTHR19328">
    <property type="entry name" value="HEDGEHOG-INTERACTING PROTEIN"/>
    <property type="match status" value="1"/>
</dbReference>
<name>A0A382GNY3_9ZZZZ</name>